<dbReference type="PROSITE" id="PS50883">
    <property type="entry name" value="EAL"/>
    <property type="match status" value="1"/>
</dbReference>
<dbReference type="PROSITE" id="PS50887">
    <property type="entry name" value="GGDEF"/>
    <property type="match status" value="1"/>
</dbReference>
<dbReference type="InterPro" id="IPR043128">
    <property type="entry name" value="Rev_trsase/Diguanyl_cyclase"/>
</dbReference>
<dbReference type="InterPro" id="IPR029787">
    <property type="entry name" value="Nucleotide_cyclase"/>
</dbReference>
<dbReference type="InterPro" id="IPR050706">
    <property type="entry name" value="Cyclic-di-GMP_PDE-like"/>
</dbReference>
<dbReference type="SUPFAM" id="SSF141868">
    <property type="entry name" value="EAL domain-like"/>
    <property type="match status" value="1"/>
</dbReference>
<dbReference type="CDD" id="cd01949">
    <property type="entry name" value="GGDEF"/>
    <property type="match status" value="1"/>
</dbReference>
<organism evidence="3 4">
    <name type="scientific">Shewanella cyperi</name>
    <dbReference type="NCBI Taxonomy" id="2814292"/>
    <lineage>
        <taxon>Bacteria</taxon>
        <taxon>Pseudomonadati</taxon>
        <taxon>Pseudomonadota</taxon>
        <taxon>Gammaproteobacteria</taxon>
        <taxon>Alteromonadales</taxon>
        <taxon>Shewanellaceae</taxon>
        <taxon>Shewanella</taxon>
    </lineage>
</organism>
<dbReference type="Proteomes" id="UP000663281">
    <property type="component" value="Chromosome"/>
</dbReference>
<proteinExistence type="predicted"/>
<dbReference type="NCBIfam" id="TIGR00254">
    <property type="entry name" value="GGDEF"/>
    <property type="match status" value="1"/>
</dbReference>
<dbReference type="PANTHER" id="PTHR33121">
    <property type="entry name" value="CYCLIC DI-GMP PHOSPHODIESTERASE PDEF"/>
    <property type="match status" value="1"/>
</dbReference>
<evidence type="ECO:0000259" key="2">
    <source>
        <dbReference type="PROSITE" id="PS50887"/>
    </source>
</evidence>
<evidence type="ECO:0000313" key="4">
    <source>
        <dbReference type="Proteomes" id="UP000663281"/>
    </source>
</evidence>
<protein>
    <submittedName>
        <fullName evidence="3">Bifunctional diguanylate cyclase/phosphodiesterase</fullName>
    </submittedName>
</protein>
<reference evidence="3 4" key="1">
    <citation type="submission" date="2021-03" db="EMBL/GenBank/DDBJ databases">
        <title>Novel species identification of genus Shewanella.</title>
        <authorList>
            <person name="Liu G."/>
            <person name="Zhang Q."/>
        </authorList>
    </citation>
    <scope>NUCLEOTIDE SEQUENCE [LARGE SCALE GENOMIC DNA]</scope>
    <source>
        <strain evidence="3 4">FJAT-53726</strain>
    </source>
</reference>
<feature type="domain" description="EAL" evidence="1">
    <location>
        <begin position="234"/>
        <end position="487"/>
    </location>
</feature>
<dbReference type="AlphaFoldDB" id="A0A975ALZ8"/>
<dbReference type="KEGG" id="scyp:JYB88_04600"/>
<dbReference type="EMBL" id="CP071504">
    <property type="protein sequence ID" value="QSX30932.1"/>
    <property type="molecule type" value="Genomic_DNA"/>
</dbReference>
<sequence>MLYLLLLLVLLLVCGLWWRSARIQTQFLQQLTQALLQQSQQRTPLILNNIPPVFEPLSRALQELLKQLPANNGRDRLTGLPNRVGFKRAMVPLMPLTAGAFVLLDVHRFRFINDLFGFAFGDQLLVAFAERLKQLHHSPRFIARLDGDEFLLLFDEPMDESALNGLKGRLQVPFKIQDTLVSLKLHLGALDLERFHTDISQMLRRLDLALKKARRAQDGLACYAEGDDVAQLRELKIINSLPKALKSGQLYLVYQPKFSIKAQGCDQLEALIRWDHPELGRLSPAEFIPLAEYAGAIGLVSHWALEQALAQQQRWYAEGLRVRVAVNLSAGDLENLALVEEVQDRLAHYDLPGEALALEITEGSLMNNLHQAGAMLIRLRALGIKVAIDDFGTGHSSLAYLKHLPVDEVKIDRSFLLGMENDESARQILHTSIKLARQLGFEVTVEGVETQNQLRTLKAMGADRIQGLLIASPMQAPELESARERLQLPRQAEA</sequence>
<dbReference type="RefSeq" id="WP_207325640.1">
    <property type="nucleotide sequence ID" value="NZ_CP071504.1"/>
</dbReference>
<dbReference type="InterPro" id="IPR000160">
    <property type="entry name" value="GGDEF_dom"/>
</dbReference>
<dbReference type="InterPro" id="IPR035919">
    <property type="entry name" value="EAL_sf"/>
</dbReference>
<dbReference type="Gene3D" id="3.20.20.450">
    <property type="entry name" value="EAL domain"/>
    <property type="match status" value="1"/>
</dbReference>
<gene>
    <name evidence="3" type="ORF">JYB88_04600</name>
</gene>
<dbReference type="SUPFAM" id="SSF55073">
    <property type="entry name" value="Nucleotide cyclase"/>
    <property type="match status" value="1"/>
</dbReference>
<keyword evidence="4" id="KW-1185">Reference proteome</keyword>
<dbReference type="InterPro" id="IPR001633">
    <property type="entry name" value="EAL_dom"/>
</dbReference>
<dbReference type="Pfam" id="PF00563">
    <property type="entry name" value="EAL"/>
    <property type="match status" value="1"/>
</dbReference>
<dbReference type="Gene3D" id="3.30.70.270">
    <property type="match status" value="1"/>
</dbReference>
<dbReference type="SMART" id="SM00052">
    <property type="entry name" value="EAL"/>
    <property type="match status" value="1"/>
</dbReference>
<dbReference type="PANTHER" id="PTHR33121:SF71">
    <property type="entry name" value="OXYGEN SENSOR PROTEIN DOSP"/>
    <property type="match status" value="1"/>
</dbReference>
<feature type="domain" description="GGDEF" evidence="2">
    <location>
        <begin position="97"/>
        <end position="228"/>
    </location>
</feature>
<dbReference type="GO" id="GO:0071111">
    <property type="term" value="F:cyclic-guanylate-specific phosphodiesterase activity"/>
    <property type="evidence" value="ECO:0007669"/>
    <property type="project" value="InterPro"/>
</dbReference>
<accession>A0A975ALZ8</accession>
<dbReference type="Pfam" id="PF00990">
    <property type="entry name" value="GGDEF"/>
    <property type="match status" value="1"/>
</dbReference>
<dbReference type="SMART" id="SM00267">
    <property type="entry name" value="GGDEF"/>
    <property type="match status" value="1"/>
</dbReference>
<dbReference type="CDD" id="cd01948">
    <property type="entry name" value="EAL"/>
    <property type="match status" value="1"/>
</dbReference>
<name>A0A975ALZ8_9GAMM</name>
<evidence type="ECO:0000259" key="1">
    <source>
        <dbReference type="PROSITE" id="PS50883"/>
    </source>
</evidence>
<evidence type="ECO:0000313" key="3">
    <source>
        <dbReference type="EMBL" id="QSX30932.1"/>
    </source>
</evidence>